<dbReference type="CDD" id="cd04301">
    <property type="entry name" value="NAT_SF"/>
    <property type="match status" value="1"/>
</dbReference>
<keyword evidence="4" id="KW-1185">Reference proteome</keyword>
<dbReference type="Proteomes" id="UP000612680">
    <property type="component" value="Chromosome"/>
</dbReference>
<dbReference type="PANTHER" id="PTHR31435:SF9">
    <property type="entry name" value="PROTEIN NATD1"/>
    <property type="match status" value="1"/>
</dbReference>
<dbReference type="SUPFAM" id="SSF55729">
    <property type="entry name" value="Acyl-CoA N-acyltransferases (Nat)"/>
    <property type="match status" value="1"/>
</dbReference>
<accession>A0ABX7I1A0</accession>
<dbReference type="PANTHER" id="PTHR31435">
    <property type="entry name" value="PROTEIN NATD1"/>
    <property type="match status" value="1"/>
</dbReference>
<dbReference type="EMBL" id="CP056775">
    <property type="protein sequence ID" value="QRQ99674.1"/>
    <property type="molecule type" value="Genomic_DNA"/>
</dbReference>
<proteinExistence type="predicted"/>
<feature type="domain" description="N-acetyltransferase" evidence="2">
    <location>
        <begin position="8"/>
        <end position="95"/>
    </location>
</feature>
<dbReference type="InterPro" id="IPR031165">
    <property type="entry name" value="GNAT_YJDJ"/>
</dbReference>
<evidence type="ECO:0000259" key="1">
    <source>
        <dbReference type="PROSITE" id="PS51186"/>
    </source>
</evidence>
<dbReference type="PROSITE" id="PS51186">
    <property type="entry name" value="GNAT"/>
    <property type="match status" value="1"/>
</dbReference>
<feature type="domain" description="N-acetyltransferase" evidence="1">
    <location>
        <begin position="1"/>
        <end position="96"/>
    </location>
</feature>
<dbReference type="Gene3D" id="3.40.630.30">
    <property type="match status" value="1"/>
</dbReference>
<dbReference type="InterPro" id="IPR045057">
    <property type="entry name" value="Gcn5-rel_NAT"/>
</dbReference>
<dbReference type="PROSITE" id="PS51729">
    <property type="entry name" value="GNAT_YJDJ"/>
    <property type="match status" value="1"/>
</dbReference>
<dbReference type="InterPro" id="IPR016181">
    <property type="entry name" value="Acyl_CoA_acyltransferase"/>
</dbReference>
<evidence type="ECO:0000313" key="4">
    <source>
        <dbReference type="Proteomes" id="UP000612680"/>
    </source>
</evidence>
<protein>
    <submittedName>
        <fullName evidence="3">N-acetyltransferase</fullName>
    </submittedName>
</protein>
<organism evidence="3 4">
    <name type="scientific">Dyadobacter sandarakinus</name>
    <dbReference type="NCBI Taxonomy" id="2747268"/>
    <lineage>
        <taxon>Bacteria</taxon>
        <taxon>Pseudomonadati</taxon>
        <taxon>Bacteroidota</taxon>
        <taxon>Cytophagia</taxon>
        <taxon>Cytophagales</taxon>
        <taxon>Spirosomataceae</taxon>
        <taxon>Dyadobacter</taxon>
    </lineage>
</organism>
<name>A0ABX7I1A0_9BACT</name>
<reference evidence="3 4" key="1">
    <citation type="submission" date="2020-06" db="EMBL/GenBank/DDBJ databases">
        <title>Dyadobacter sandarakinus sp. nov., isolated from the soil of the Arctic Yellow River Station.</title>
        <authorList>
            <person name="Zhang Y."/>
            <person name="Peng F."/>
        </authorList>
    </citation>
    <scope>NUCLEOTIDE SEQUENCE [LARGE SCALE GENOMIC DNA]</scope>
    <source>
        <strain evidence="3 4">Q3-56</strain>
    </source>
</reference>
<sequence>MNEVKFKLDQRKRGGFFIEEGDKQIGEMVIGLSDHTLTVYHTEVAPEMEGKGLAKKMFDEMVRYARENGLVVVPLCEYVHAQLRRHPEEYADVWSR</sequence>
<evidence type="ECO:0000313" key="3">
    <source>
        <dbReference type="EMBL" id="QRQ99674.1"/>
    </source>
</evidence>
<evidence type="ECO:0000259" key="2">
    <source>
        <dbReference type="PROSITE" id="PS51729"/>
    </source>
</evidence>
<gene>
    <name evidence="3" type="ORF">HWI92_01470</name>
</gene>
<dbReference type="Pfam" id="PF14542">
    <property type="entry name" value="Acetyltransf_CG"/>
    <property type="match status" value="1"/>
</dbReference>
<dbReference type="InterPro" id="IPR000182">
    <property type="entry name" value="GNAT_dom"/>
</dbReference>
<dbReference type="RefSeq" id="WP_204660436.1">
    <property type="nucleotide sequence ID" value="NZ_CP056775.1"/>
</dbReference>